<feature type="compositionally biased region" description="Basic and acidic residues" evidence="2">
    <location>
        <begin position="265"/>
        <end position="280"/>
    </location>
</feature>
<gene>
    <name evidence="3" type="ORF">SLEP1_g30584</name>
</gene>
<reference evidence="3 4" key="1">
    <citation type="journal article" date="2021" name="Commun. Biol.">
        <title>The genome of Shorea leprosula (Dipterocarpaceae) highlights the ecological relevance of drought in aseasonal tropical rainforests.</title>
        <authorList>
            <person name="Ng K.K.S."/>
            <person name="Kobayashi M.J."/>
            <person name="Fawcett J.A."/>
            <person name="Hatakeyama M."/>
            <person name="Paape T."/>
            <person name="Ng C.H."/>
            <person name="Ang C.C."/>
            <person name="Tnah L.H."/>
            <person name="Lee C.T."/>
            <person name="Nishiyama T."/>
            <person name="Sese J."/>
            <person name="O'Brien M.J."/>
            <person name="Copetti D."/>
            <person name="Mohd Noor M.I."/>
            <person name="Ong R.C."/>
            <person name="Putra M."/>
            <person name="Sireger I.Z."/>
            <person name="Indrioko S."/>
            <person name="Kosugi Y."/>
            <person name="Izuno A."/>
            <person name="Isagi Y."/>
            <person name="Lee S.L."/>
            <person name="Shimizu K.K."/>
        </authorList>
    </citation>
    <scope>NUCLEOTIDE SEQUENCE [LARGE SCALE GENOMIC DNA]</scope>
    <source>
        <strain evidence="3">214</strain>
    </source>
</reference>
<evidence type="ECO:0000313" key="3">
    <source>
        <dbReference type="EMBL" id="GKV20461.1"/>
    </source>
</evidence>
<evidence type="ECO:0000313" key="4">
    <source>
        <dbReference type="Proteomes" id="UP001054252"/>
    </source>
</evidence>
<dbReference type="AlphaFoldDB" id="A0AAV5K6K7"/>
<protein>
    <submittedName>
        <fullName evidence="3">Uncharacterized protein</fullName>
    </submittedName>
</protein>
<keyword evidence="4" id="KW-1185">Reference proteome</keyword>
<comment type="caution">
    <text evidence="3">The sequence shown here is derived from an EMBL/GenBank/DDBJ whole genome shotgun (WGS) entry which is preliminary data.</text>
</comment>
<feature type="region of interest" description="Disordered" evidence="2">
    <location>
        <begin position="260"/>
        <end position="285"/>
    </location>
</feature>
<feature type="region of interest" description="Disordered" evidence="2">
    <location>
        <begin position="546"/>
        <end position="587"/>
    </location>
</feature>
<evidence type="ECO:0000256" key="2">
    <source>
        <dbReference type="SAM" id="MobiDB-lite"/>
    </source>
</evidence>
<dbReference type="EMBL" id="BPVZ01000055">
    <property type="protein sequence ID" value="GKV20461.1"/>
    <property type="molecule type" value="Genomic_DNA"/>
</dbReference>
<organism evidence="3 4">
    <name type="scientific">Rubroshorea leprosula</name>
    <dbReference type="NCBI Taxonomy" id="152421"/>
    <lineage>
        <taxon>Eukaryota</taxon>
        <taxon>Viridiplantae</taxon>
        <taxon>Streptophyta</taxon>
        <taxon>Embryophyta</taxon>
        <taxon>Tracheophyta</taxon>
        <taxon>Spermatophyta</taxon>
        <taxon>Magnoliopsida</taxon>
        <taxon>eudicotyledons</taxon>
        <taxon>Gunneridae</taxon>
        <taxon>Pentapetalae</taxon>
        <taxon>rosids</taxon>
        <taxon>malvids</taxon>
        <taxon>Malvales</taxon>
        <taxon>Dipterocarpaceae</taxon>
        <taxon>Rubroshorea</taxon>
    </lineage>
</organism>
<proteinExistence type="predicted"/>
<evidence type="ECO:0000256" key="1">
    <source>
        <dbReference type="SAM" id="Coils"/>
    </source>
</evidence>
<feature type="region of interest" description="Disordered" evidence="2">
    <location>
        <begin position="328"/>
        <end position="360"/>
    </location>
</feature>
<feature type="coiled-coil region" evidence="1">
    <location>
        <begin position="409"/>
        <end position="464"/>
    </location>
</feature>
<keyword evidence="1" id="KW-0175">Coiled coil</keyword>
<dbReference type="Proteomes" id="UP001054252">
    <property type="component" value="Unassembled WGS sequence"/>
</dbReference>
<name>A0AAV5K6K7_9ROSI</name>
<sequence>MSSEETVSVGGSEEVRALEYGDVSMTSESFDSERTKEGVGRSELVGVEGDRIPITIVEVEGRRERCYDVDADIVAEVKQYESELGTKDSLGYLVESYEISSRVLIRPIGVEEGACSAPWDHWMPVYAHYLAAGLRFPMLELFVDDTEWERRDAEVELLSSWKAKKANQNKYSLNEDEEEEVGKLVKEGGKLANIMYLTSAECIEAVELYGPSTLSEGVFRFYIVVFNVEHRVVWLTLCFNYFATKMDKFLNAAGGVAIPKKPREKSKTSTKEAGEGRAGKELVPSTSAGVEEVVPRLELKRKGSEKVGALQRKKKVVEEEVRGSKVLQFVPQPPPVELDPELRESEAEGPEARAPGKRKGLVRPLSFQSSLFEAKNATGARRFINATFPESACWVNGLTQEFMESVKDLSLLQRQCYQLQKEKEELKKKNKDMQEALDEVEKEIKAMKEAVVELKKNVQLLVHNRMEEHISNFINSSSFDNIVNLYRLPTIILAFTDCRKKVKAEYPEVDIMKITFGEQEQGVEENGRTIFPPNVDFEFVSMEEEEAKVEETEVGAGGAEVDESQPSLQVEVHLVPSDDEQPPLPAE</sequence>
<accession>A0AAV5K6K7</accession>